<evidence type="ECO:0000259" key="6">
    <source>
        <dbReference type="Pfam" id="PF06271"/>
    </source>
</evidence>
<evidence type="ECO:0000313" key="8">
    <source>
        <dbReference type="Proteomes" id="UP001501161"/>
    </source>
</evidence>
<feature type="transmembrane region" description="Helical" evidence="5">
    <location>
        <begin position="88"/>
        <end position="106"/>
    </location>
</feature>
<keyword evidence="4 5" id="KW-0472">Membrane</keyword>
<proteinExistence type="predicted"/>
<dbReference type="RefSeq" id="WP_231251612.1">
    <property type="nucleotide sequence ID" value="NZ_BAAAMQ010000012.1"/>
</dbReference>
<evidence type="ECO:0000313" key="7">
    <source>
        <dbReference type="EMBL" id="GAA2110142.1"/>
    </source>
</evidence>
<evidence type="ECO:0000256" key="2">
    <source>
        <dbReference type="ARBA" id="ARBA00022692"/>
    </source>
</evidence>
<feature type="domain" description="RDD" evidence="6">
    <location>
        <begin position="12"/>
        <end position="101"/>
    </location>
</feature>
<sequence>MTSAVTVDPQAATFGRRLLALLIDFATSWAFALALIELDLVPDSGTPGTIIIIAEMALFTAVLGGSFGKLVMHIRVVRHDDPSRPVGLLRALVRTVLTFLILPPLLTYDERGLHDVVAGTRTVVI</sequence>
<reference evidence="7 8" key="1">
    <citation type="journal article" date="2019" name="Int. J. Syst. Evol. Microbiol.">
        <title>The Global Catalogue of Microorganisms (GCM) 10K type strain sequencing project: providing services to taxonomists for standard genome sequencing and annotation.</title>
        <authorList>
            <consortium name="The Broad Institute Genomics Platform"/>
            <consortium name="The Broad Institute Genome Sequencing Center for Infectious Disease"/>
            <person name="Wu L."/>
            <person name="Ma J."/>
        </authorList>
    </citation>
    <scope>NUCLEOTIDE SEQUENCE [LARGE SCALE GENOMIC DNA]</scope>
    <source>
        <strain evidence="7 8">JCM 13813</strain>
    </source>
</reference>
<dbReference type="InterPro" id="IPR010432">
    <property type="entry name" value="RDD"/>
</dbReference>
<dbReference type="EMBL" id="BAAAMQ010000012">
    <property type="protein sequence ID" value="GAA2110142.1"/>
    <property type="molecule type" value="Genomic_DNA"/>
</dbReference>
<evidence type="ECO:0000256" key="3">
    <source>
        <dbReference type="ARBA" id="ARBA00022989"/>
    </source>
</evidence>
<comment type="subcellular location">
    <subcellularLocation>
        <location evidence="1">Membrane</location>
        <topology evidence="1">Multi-pass membrane protein</topology>
    </subcellularLocation>
</comment>
<comment type="caution">
    <text evidence="7">The sequence shown here is derived from an EMBL/GenBank/DDBJ whole genome shotgun (WGS) entry which is preliminary data.</text>
</comment>
<keyword evidence="2 5" id="KW-0812">Transmembrane</keyword>
<accession>A0ABN2XGK5</accession>
<gene>
    <name evidence="7" type="ORF">GCM10009726_25510</name>
</gene>
<name>A0ABN2XGK5_9ACTN</name>
<evidence type="ECO:0000256" key="5">
    <source>
        <dbReference type="SAM" id="Phobius"/>
    </source>
</evidence>
<organism evidence="7 8">
    <name type="scientific">Nocardioides furvisabuli</name>
    <dbReference type="NCBI Taxonomy" id="375542"/>
    <lineage>
        <taxon>Bacteria</taxon>
        <taxon>Bacillati</taxon>
        <taxon>Actinomycetota</taxon>
        <taxon>Actinomycetes</taxon>
        <taxon>Propionibacteriales</taxon>
        <taxon>Nocardioidaceae</taxon>
        <taxon>Nocardioides</taxon>
    </lineage>
</organism>
<evidence type="ECO:0000256" key="4">
    <source>
        <dbReference type="ARBA" id="ARBA00023136"/>
    </source>
</evidence>
<feature type="transmembrane region" description="Helical" evidence="5">
    <location>
        <begin position="18"/>
        <end position="36"/>
    </location>
</feature>
<dbReference type="Pfam" id="PF06271">
    <property type="entry name" value="RDD"/>
    <property type="match status" value="1"/>
</dbReference>
<feature type="transmembrane region" description="Helical" evidence="5">
    <location>
        <begin position="48"/>
        <end position="67"/>
    </location>
</feature>
<keyword evidence="8" id="KW-1185">Reference proteome</keyword>
<evidence type="ECO:0000256" key="1">
    <source>
        <dbReference type="ARBA" id="ARBA00004141"/>
    </source>
</evidence>
<protein>
    <submittedName>
        <fullName evidence="7">RDD family protein</fullName>
    </submittedName>
</protein>
<keyword evidence="3 5" id="KW-1133">Transmembrane helix</keyword>
<dbReference type="Proteomes" id="UP001501161">
    <property type="component" value="Unassembled WGS sequence"/>
</dbReference>